<feature type="domain" description="Transposase IS110-like N-terminal" evidence="1">
    <location>
        <begin position="8"/>
        <end position="147"/>
    </location>
</feature>
<dbReference type="EMBL" id="JWIC01000007">
    <property type="protein sequence ID" value="KID55794.1"/>
    <property type="molecule type" value="Genomic_DNA"/>
</dbReference>
<evidence type="ECO:0000313" key="8">
    <source>
        <dbReference type="Proteomes" id="UP000031327"/>
    </source>
</evidence>
<evidence type="ECO:0000313" key="7">
    <source>
        <dbReference type="EMBL" id="KID57130.1"/>
    </source>
</evidence>
<reference evidence="5 8" key="1">
    <citation type="submission" date="2014-12" db="EMBL/GenBank/DDBJ databases">
        <title>Draft Genome Sequence of Pseudoalteromonas luteoviolacea HI1.</title>
        <authorList>
            <person name="Asahina A.Y."/>
            <person name="Hadfield M.G."/>
        </authorList>
    </citation>
    <scope>NUCLEOTIDE SEQUENCE [LARGE SCALE GENOMIC DNA]</scope>
    <source>
        <strain evidence="5 8">HI1</strain>
    </source>
</reference>
<dbReference type="AlphaFoldDB" id="A0A0C1MG22"/>
<proteinExistence type="predicted"/>
<protein>
    <submittedName>
        <fullName evidence="5">Uncharacterized protein</fullName>
    </submittedName>
</protein>
<organism evidence="5 8">
    <name type="scientific">Pseudoalteromonas luteoviolacea</name>
    <dbReference type="NCBI Taxonomy" id="43657"/>
    <lineage>
        <taxon>Bacteria</taxon>
        <taxon>Pseudomonadati</taxon>
        <taxon>Pseudomonadota</taxon>
        <taxon>Gammaproteobacteria</taxon>
        <taxon>Alteromonadales</taxon>
        <taxon>Pseudoalteromonadaceae</taxon>
        <taxon>Pseudoalteromonas</taxon>
    </lineage>
</organism>
<gene>
    <name evidence="7" type="ORF">JF50_07770</name>
    <name evidence="4" type="ORF">JF50_15660</name>
    <name evidence="5" type="ORF">JF50_15665</name>
    <name evidence="6" type="ORF">JF50_15670</name>
    <name evidence="3" type="ORF">JF50_25870</name>
</gene>
<feature type="domain" description="Transposase IS116/IS110/IS902 C-terminal" evidence="2">
    <location>
        <begin position="208"/>
        <end position="283"/>
    </location>
</feature>
<dbReference type="RefSeq" id="WP_039608907.1">
    <property type="nucleotide sequence ID" value="NZ_JWIC01000005.1"/>
</dbReference>
<sequence length="337" mass="37200">MNNRNVIALDLAKNIIQVAKVSKHGEIIFNKAQSPSKVRQILANSPPSIVAMEGCGSFHYWGRVAQSYGHEVRGMSPKHVKPYISKQKTDANDAIGIAIAAIQPNMPFSPVKNIEQQILQTLTVSRKFLDKQLTQLSNHIRALFYEYGITIPRSKKALKEVLTECNSLPEVLLPLLSVLKAQYHQIEQSLNKVTKNLELLVSQNEQCQRVIALEGVGVLGAAGLIASLSQTEHFKNGRCASVYLGVTPKQFSSGGKTVMLGIDKCAGDKQLKSCLFLGALSYISNLPEKPKTLKQQWLLRLVARSGVKRACIALVNKNIRTAWAMLKQGTNYQPVMI</sequence>
<dbReference type="OrthoDB" id="5289737at2"/>
<dbReference type="Pfam" id="PF02371">
    <property type="entry name" value="Transposase_20"/>
    <property type="match status" value="1"/>
</dbReference>
<dbReference type="InterPro" id="IPR002525">
    <property type="entry name" value="Transp_IS110-like_N"/>
</dbReference>
<dbReference type="EMBL" id="JWIC01000010">
    <property type="protein sequence ID" value="KID55219.1"/>
    <property type="molecule type" value="Genomic_DNA"/>
</dbReference>
<dbReference type="GO" id="GO:0004803">
    <property type="term" value="F:transposase activity"/>
    <property type="evidence" value="ECO:0007669"/>
    <property type="project" value="InterPro"/>
</dbReference>
<accession>A0A0C1MG22</accession>
<dbReference type="PANTHER" id="PTHR33055:SF3">
    <property type="entry name" value="PUTATIVE TRANSPOSASE FOR IS117-RELATED"/>
    <property type="match status" value="1"/>
</dbReference>
<dbReference type="EMBL" id="JWIC01000007">
    <property type="protein sequence ID" value="KID55793.1"/>
    <property type="molecule type" value="Genomic_DNA"/>
</dbReference>
<dbReference type="NCBIfam" id="NF033542">
    <property type="entry name" value="transpos_IS110"/>
    <property type="match status" value="1"/>
</dbReference>
<evidence type="ECO:0000313" key="5">
    <source>
        <dbReference type="EMBL" id="KID55794.1"/>
    </source>
</evidence>
<dbReference type="Pfam" id="PF01548">
    <property type="entry name" value="DEDD_Tnp_IS110"/>
    <property type="match status" value="1"/>
</dbReference>
<evidence type="ECO:0000313" key="6">
    <source>
        <dbReference type="EMBL" id="KID55795.1"/>
    </source>
</evidence>
<evidence type="ECO:0000313" key="3">
    <source>
        <dbReference type="EMBL" id="KID55219.1"/>
    </source>
</evidence>
<evidence type="ECO:0000259" key="1">
    <source>
        <dbReference type="Pfam" id="PF01548"/>
    </source>
</evidence>
<dbReference type="GO" id="GO:0003677">
    <property type="term" value="F:DNA binding"/>
    <property type="evidence" value="ECO:0007669"/>
    <property type="project" value="InterPro"/>
</dbReference>
<evidence type="ECO:0000259" key="2">
    <source>
        <dbReference type="Pfam" id="PF02371"/>
    </source>
</evidence>
<dbReference type="EMBL" id="JWIC01000007">
    <property type="protein sequence ID" value="KID55795.1"/>
    <property type="molecule type" value="Genomic_DNA"/>
</dbReference>
<dbReference type="PANTHER" id="PTHR33055">
    <property type="entry name" value="TRANSPOSASE FOR INSERTION SEQUENCE ELEMENT IS1111A"/>
    <property type="match status" value="1"/>
</dbReference>
<name>A0A0C1MG22_9GAMM</name>
<dbReference type="EMBL" id="JWIC01000005">
    <property type="protein sequence ID" value="KID57130.1"/>
    <property type="molecule type" value="Genomic_DNA"/>
</dbReference>
<dbReference type="Proteomes" id="UP000031327">
    <property type="component" value="Unassembled WGS sequence"/>
</dbReference>
<comment type="caution">
    <text evidence="5">The sequence shown here is derived from an EMBL/GenBank/DDBJ whole genome shotgun (WGS) entry which is preliminary data.</text>
</comment>
<evidence type="ECO:0000313" key="4">
    <source>
        <dbReference type="EMBL" id="KID55793.1"/>
    </source>
</evidence>
<dbReference type="GO" id="GO:0006313">
    <property type="term" value="P:DNA transposition"/>
    <property type="evidence" value="ECO:0007669"/>
    <property type="project" value="InterPro"/>
</dbReference>
<dbReference type="InterPro" id="IPR047650">
    <property type="entry name" value="Transpos_IS110"/>
</dbReference>
<dbReference type="InterPro" id="IPR003346">
    <property type="entry name" value="Transposase_20"/>
</dbReference>